<evidence type="ECO:0000313" key="3">
    <source>
        <dbReference type="Proteomes" id="UP000095349"/>
    </source>
</evidence>
<proteinExistence type="predicted"/>
<protein>
    <submittedName>
        <fullName evidence="2">Uncharacterized protein</fullName>
    </submittedName>
</protein>
<evidence type="ECO:0000256" key="1">
    <source>
        <dbReference type="SAM" id="MobiDB-lite"/>
    </source>
</evidence>
<accession>A0A1D8FY57</accession>
<dbReference type="AlphaFoldDB" id="A0A1D8FY57"/>
<feature type="compositionally biased region" description="Basic and acidic residues" evidence="1">
    <location>
        <begin position="119"/>
        <end position="131"/>
    </location>
</feature>
<organism evidence="2 3">
    <name type="scientific">Streptomyces rubrolavendulae</name>
    <dbReference type="NCBI Taxonomy" id="285473"/>
    <lineage>
        <taxon>Bacteria</taxon>
        <taxon>Bacillati</taxon>
        <taxon>Actinomycetota</taxon>
        <taxon>Actinomycetes</taxon>
        <taxon>Kitasatosporales</taxon>
        <taxon>Streptomycetaceae</taxon>
        <taxon>Streptomyces</taxon>
    </lineage>
</organism>
<name>A0A1D8FY57_9ACTN</name>
<evidence type="ECO:0000313" key="2">
    <source>
        <dbReference type="EMBL" id="AOT58140.1"/>
    </source>
</evidence>
<sequence>MWVVAAEIEVVPGIAKVADYRGSFRTTEGQRIEALEVYCEGCCRPYDELAGKDCAAKIDNRHLIGGDQSTRAKRKIPAPPKNARVVAGGCIQRRGMRHCRLRRLRPPTQTGPGRGAPGRRPERPAPVREEAAGSGSTPAGGRRLRRRRSR</sequence>
<dbReference type="Proteomes" id="UP000095349">
    <property type="component" value="Chromosome"/>
</dbReference>
<feature type="region of interest" description="Disordered" evidence="1">
    <location>
        <begin position="97"/>
        <end position="150"/>
    </location>
</feature>
<dbReference type="EMBL" id="CP017316">
    <property type="protein sequence ID" value="AOT58140.1"/>
    <property type="molecule type" value="Genomic_DNA"/>
</dbReference>
<reference evidence="2 3" key="1">
    <citation type="submission" date="2016-09" db="EMBL/GenBank/DDBJ databases">
        <title>Streptomyces rubrolavendulae MJM4426 Genome sequencing and assembly.</title>
        <authorList>
            <person name="Kim J.-G."/>
        </authorList>
    </citation>
    <scope>NUCLEOTIDE SEQUENCE [LARGE SCALE GENOMIC DNA]</scope>
    <source>
        <strain evidence="2 3">MJM4426</strain>
    </source>
</reference>
<keyword evidence="3" id="KW-1185">Reference proteome</keyword>
<dbReference type="KEGG" id="srn:A4G23_00944"/>
<gene>
    <name evidence="2" type="ORF">A4G23_00944</name>
</gene>